<evidence type="ECO:0000259" key="1">
    <source>
        <dbReference type="Pfam" id="PF14578"/>
    </source>
</evidence>
<dbReference type="KEGG" id="tagg:NF865_05095"/>
<protein>
    <submittedName>
        <fullName evidence="2">Translation factor</fullName>
    </submittedName>
</protein>
<dbReference type="RefSeq" id="WP_253305480.1">
    <property type="nucleotide sequence ID" value="NZ_CP099582.1"/>
</dbReference>
<accession>A0A9E7MZ46</accession>
<name>A0A9E7MZ46_THEAG</name>
<reference evidence="2" key="1">
    <citation type="journal article" date="1998" name="Int. J. Syst. Bacteriol. 48 Pt">
        <title>Thermococcus guaymasensis sp. nov. and Thermococcus aggregans sp. nov., two novel thermophilic archaea isolated from the Guaymas Basin hydrothermal vent site.</title>
        <authorList>
            <person name="Canganella F."/>
            <person name="Jones W.J."/>
            <person name="Gambacorta A."/>
            <person name="Antranikian G."/>
        </authorList>
    </citation>
    <scope>NUCLEOTIDE SEQUENCE</scope>
    <source>
        <strain evidence="2">TY</strain>
    </source>
</reference>
<sequence>MGLFDTFKKREKEKVEIFSRKSVGKFKVEKTFEVFGRKVLVGDVIEGVIYPGYKVKGEDAALIREIQKEGQRIDFALQWDHVELVLEDNIDVKVGEVVKVYQC</sequence>
<organism evidence="2 3">
    <name type="scientific">Thermococcus aggregans</name>
    <dbReference type="NCBI Taxonomy" id="110163"/>
    <lineage>
        <taxon>Archaea</taxon>
        <taxon>Methanobacteriati</taxon>
        <taxon>Methanobacteriota</taxon>
        <taxon>Thermococci</taxon>
        <taxon>Thermococcales</taxon>
        <taxon>Thermococcaceae</taxon>
        <taxon>Thermococcus</taxon>
    </lineage>
</organism>
<dbReference type="NCBIfam" id="NF041207">
    <property type="entry name" value="tRNA_bind_PBP11"/>
    <property type="match status" value="1"/>
</dbReference>
<feature type="domain" description="Elongation factor Tu-type" evidence="1">
    <location>
        <begin position="26"/>
        <end position="98"/>
    </location>
</feature>
<reference evidence="2" key="2">
    <citation type="submission" date="2022-06" db="EMBL/GenBank/DDBJ databases">
        <authorList>
            <person name="Park Y.-J."/>
        </authorList>
    </citation>
    <scope>NUCLEOTIDE SEQUENCE</scope>
    <source>
        <strain evidence="2">TY</strain>
    </source>
</reference>
<dbReference type="AlphaFoldDB" id="A0A9E7MZ46"/>
<dbReference type="Pfam" id="PF14578">
    <property type="entry name" value="GTP_EFTU_D4"/>
    <property type="match status" value="1"/>
</dbReference>
<evidence type="ECO:0000313" key="2">
    <source>
        <dbReference type="EMBL" id="USS41540.1"/>
    </source>
</evidence>
<proteinExistence type="predicted"/>
<dbReference type="EMBL" id="CP099582">
    <property type="protein sequence ID" value="USS41540.1"/>
    <property type="molecule type" value="Genomic_DNA"/>
</dbReference>
<dbReference type="InterPro" id="IPR009000">
    <property type="entry name" value="Transl_B-barrel_sf"/>
</dbReference>
<keyword evidence="3" id="KW-1185">Reference proteome</keyword>
<dbReference type="GO" id="GO:0005525">
    <property type="term" value="F:GTP binding"/>
    <property type="evidence" value="ECO:0007669"/>
    <property type="project" value="UniProtKB-KW"/>
</dbReference>
<dbReference type="GO" id="GO:0006412">
    <property type="term" value="P:translation"/>
    <property type="evidence" value="ECO:0007669"/>
    <property type="project" value="UniProtKB-KW"/>
</dbReference>
<gene>
    <name evidence="2" type="ORF">NF865_05095</name>
</gene>
<evidence type="ECO:0000313" key="3">
    <source>
        <dbReference type="Proteomes" id="UP001055732"/>
    </source>
</evidence>
<dbReference type="CDD" id="cd16265">
    <property type="entry name" value="Translation_Factor_II"/>
    <property type="match status" value="1"/>
</dbReference>
<dbReference type="SUPFAM" id="SSF50447">
    <property type="entry name" value="Translation proteins"/>
    <property type="match status" value="1"/>
</dbReference>
<dbReference type="InterPro" id="IPR029459">
    <property type="entry name" value="EFTU-type"/>
</dbReference>
<dbReference type="Gene3D" id="2.40.30.10">
    <property type="entry name" value="Translation factors"/>
    <property type="match status" value="1"/>
</dbReference>
<dbReference type="Proteomes" id="UP001055732">
    <property type="component" value="Chromosome"/>
</dbReference>